<accession>U7QYE5</accession>
<reference evidence="1 2" key="1">
    <citation type="submission" date="2013-10" db="EMBL/GenBank/DDBJ databases">
        <title>Whole Genome Shotgun Sequence of Photorhabdus temperata J3.</title>
        <authorList>
            <person name="Park G.-S."/>
            <person name="Hong S.-J."/>
            <person name="Shin J.-H."/>
        </authorList>
    </citation>
    <scope>NUCLEOTIDE SEQUENCE [LARGE SCALE GENOMIC DNA]</scope>
    <source>
        <strain evidence="1 2">J3</strain>
    </source>
</reference>
<dbReference type="EMBL" id="AXDT01000092">
    <property type="protein sequence ID" value="ERT13068.1"/>
    <property type="molecule type" value="Genomic_DNA"/>
</dbReference>
<name>U7QYE5_PHOTE</name>
<dbReference type="Proteomes" id="UP000017133">
    <property type="component" value="Unassembled WGS sequence"/>
</dbReference>
<evidence type="ECO:0000313" key="2">
    <source>
        <dbReference type="Proteomes" id="UP000017133"/>
    </source>
</evidence>
<gene>
    <name evidence="1" type="ORF">O185_10765</name>
</gene>
<comment type="caution">
    <text evidence="1">The sequence shown here is derived from an EMBL/GenBank/DDBJ whole genome shotgun (WGS) entry which is preliminary data.</text>
</comment>
<organism evidence="1 2">
    <name type="scientific">Photorhabdus temperata J3</name>
    <dbReference type="NCBI Taxonomy" id="1389415"/>
    <lineage>
        <taxon>Bacteria</taxon>
        <taxon>Pseudomonadati</taxon>
        <taxon>Pseudomonadota</taxon>
        <taxon>Gammaproteobacteria</taxon>
        <taxon>Enterobacterales</taxon>
        <taxon>Morganellaceae</taxon>
        <taxon>Photorhabdus</taxon>
    </lineage>
</organism>
<dbReference type="AlphaFoldDB" id="U7QYE5"/>
<protein>
    <submittedName>
        <fullName evidence="1">Uncharacterized protein</fullName>
    </submittedName>
</protein>
<dbReference type="PATRIC" id="fig|1389415.4.peg.2158"/>
<proteinExistence type="predicted"/>
<sequence length="52" mass="5713">MLIMTKQNNQAAIASEGYSLLETSDKLSGEGMDNVLKYGDTVKILNCILMVF</sequence>
<evidence type="ECO:0000313" key="1">
    <source>
        <dbReference type="EMBL" id="ERT13068.1"/>
    </source>
</evidence>
<keyword evidence="2" id="KW-1185">Reference proteome</keyword>